<dbReference type="Pfam" id="PF21634">
    <property type="entry name" value="MOV-10_beta-barrel"/>
    <property type="match status" value="1"/>
</dbReference>
<dbReference type="InterPro" id="IPR041677">
    <property type="entry name" value="DNA2/NAM7_AAA_11"/>
</dbReference>
<keyword evidence="6" id="KW-0378">Hydrolase</keyword>
<evidence type="ECO:0000256" key="1">
    <source>
        <dbReference type="ARBA" id="ARBA00004496"/>
    </source>
</evidence>
<protein>
    <recommendedName>
        <fullName evidence="3">RNA helicase</fullName>
        <ecNumber evidence="3">3.6.4.13</ecNumber>
    </recommendedName>
</protein>
<evidence type="ECO:0000259" key="12">
    <source>
        <dbReference type="SMART" id="SM00382"/>
    </source>
</evidence>
<evidence type="ECO:0000256" key="10">
    <source>
        <dbReference type="ARBA" id="ARBA00047984"/>
    </source>
</evidence>
<dbReference type="Pfam" id="PF13086">
    <property type="entry name" value="AAA_11"/>
    <property type="match status" value="2"/>
</dbReference>
<comment type="catalytic activity">
    <reaction evidence="10">
        <text>ATP + H2O = ADP + phosphate + H(+)</text>
        <dbReference type="Rhea" id="RHEA:13065"/>
        <dbReference type="ChEBI" id="CHEBI:15377"/>
        <dbReference type="ChEBI" id="CHEBI:15378"/>
        <dbReference type="ChEBI" id="CHEBI:30616"/>
        <dbReference type="ChEBI" id="CHEBI:43474"/>
        <dbReference type="ChEBI" id="CHEBI:456216"/>
        <dbReference type="EC" id="3.6.4.13"/>
    </reaction>
</comment>
<organism evidence="13 14">
    <name type="scientific">Trichogramma kaykai</name>
    <dbReference type="NCBI Taxonomy" id="54128"/>
    <lineage>
        <taxon>Eukaryota</taxon>
        <taxon>Metazoa</taxon>
        <taxon>Ecdysozoa</taxon>
        <taxon>Arthropoda</taxon>
        <taxon>Hexapoda</taxon>
        <taxon>Insecta</taxon>
        <taxon>Pterygota</taxon>
        <taxon>Neoptera</taxon>
        <taxon>Endopterygota</taxon>
        <taxon>Hymenoptera</taxon>
        <taxon>Apocrita</taxon>
        <taxon>Proctotrupomorpha</taxon>
        <taxon>Chalcidoidea</taxon>
        <taxon>Trichogrammatidae</taxon>
        <taxon>Trichogramma</taxon>
    </lineage>
</organism>
<sequence length="783" mass="89904">MASNHFNFLLNGNHRRNSTCNPSENKRSNFRPSGAPNVCLPDYEIPKDLRAVYMADGKPLVQITPQGLAYMKLIQKLKNHANLKVDEKSILKIMKVLLYIEEIQQEIEMKQYDRKNIPLEMFHQRNNIYYRIYISDLAEERPSVRPGDFVTICNEKKNNFKFCVLYVRSDHIVIRDNKGFFQVYKKEEKYTVKFHYFNYTDRCCHYALSLTESFGLTSILFPVKRSIISKQNNIEFCFNENILNNPEQKQAILNICEKSCAPAPYILWGPPGTGKTSTLVEAICQICMYKEDKILVCTPSNTAADVITKRILEYIPTLDKDIYRMYSFSKEGSPIDDTIMECSNSVDGTILMLPKKTVLEKRIVICTLCAATRLIFLGLKEKHFSYIFIDEAGQATEPETLQPINLAGSMKEGRFGTFHSQLILAGDPKQLGPGIRSKLAAPILGKSMMERLMESEPYKKNEHNQYNPRYISKLVHNYRSHPAIIEVSNKLFYDNELKAHADAEIKITGRLKNLVSPNFPLLFCGIDGKEIRDNKTPSLYNKPEIKAVIDYVKIVMEQSFQNKKMTEADIGIVTPFTAQRMMINQALSSCGFNKINVGTVELFQGEERNVIIVSTVRSQSFFHDNKHHLGFLSHPKRFNVAITRAKYLLIVIGNPNVLQMDEYWYHFIDYCMTNGAYVGIPFFKKRESLTQKLRDLNINKTEENVQSILNDDLAIINLDDGIIEDSKPIANSQRQNNYPSTSYSQSNLKPQSILADYIVPKINETQKKSKNAKKKTKKDNKIN</sequence>
<dbReference type="GO" id="GO:0003724">
    <property type="term" value="F:RNA helicase activity"/>
    <property type="evidence" value="ECO:0007669"/>
    <property type="project" value="UniProtKB-EC"/>
</dbReference>
<dbReference type="PANTHER" id="PTHR45418">
    <property type="entry name" value="CANCER/TESTIS ANTIGEN 55"/>
    <property type="match status" value="1"/>
</dbReference>
<proteinExistence type="inferred from homology"/>
<dbReference type="GO" id="GO:0016787">
    <property type="term" value="F:hydrolase activity"/>
    <property type="evidence" value="ECO:0007669"/>
    <property type="project" value="UniProtKB-KW"/>
</dbReference>
<dbReference type="GO" id="GO:0005694">
    <property type="term" value="C:chromosome"/>
    <property type="evidence" value="ECO:0007669"/>
    <property type="project" value="UniProtKB-ARBA"/>
</dbReference>
<evidence type="ECO:0000256" key="2">
    <source>
        <dbReference type="ARBA" id="ARBA00005601"/>
    </source>
</evidence>
<dbReference type="EC" id="3.6.4.13" evidence="3"/>
<dbReference type="AlphaFoldDB" id="A0ABD2WS42"/>
<keyword evidence="5" id="KW-0547">Nucleotide-binding</keyword>
<gene>
    <name evidence="13" type="ORF">TKK_010237</name>
</gene>
<evidence type="ECO:0000256" key="8">
    <source>
        <dbReference type="ARBA" id="ARBA00022840"/>
    </source>
</evidence>
<comment type="similarity">
    <text evidence="2">Belongs to the DNA2/NAM7 helicase family. SDE3 subfamily.</text>
</comment>
<accession>A0ABD2WS42</accession>
<evidence type="ECO:0000256" key="4">
    <source>
        <dbReference type="ARBA" id="ARBA00022490"/>
    </source>
</evidence>
<evidence type="ECO:0000256" key="5">
    <source>
        <dbReference type="ARBA" id="ARBA00022741"/>
    </source>
</evidence>
<feature type="compositionally biased region" description="Basic residues" evidence="11">
    <location>
        <begin position="768"/>
        <end position="783"/>
    </location>
</feature>
<dbReference type="EMBL" id="JBJJXI010000078">
    <property type="protein sequence ID" value="KAL3395702.1"/>
    <property type="molecule type" value="Genomic_DNA"/>
</dbReference>
<comment type="caution">
    <text evidence="13">The sequence shown here is derived from an EMBL/GenBank/DDBJ whole genome shotgun (WGS) entry which is preliminary data.</text>
</comment>
<dbReference type="GO" id="GO:0005737">
    <property type="term" value="C:cytoplasm"/>
    <property type="evidence" value="ECO:0007669"/>
    <property type="project" value="UniProtKB-SubCell"/>
</dbReference>
<keyword evidence="4" id="KW-0963">Cytoplasm</keyword>
<dbReference type="Gene3D" id="3.40.50.300">
    <property type="entry name" value="P-loop containing nucleotide triphosphate hydrolases"/>
    <property type="match status" value="2"/>
</dbReference>
<dbReference type="InterPro" id="IPR027417">
    <property type="entry name" value="P-loop_NTPase"/>
</dbReference>
<evidence type="ECO:0000256" key="3">
    <source>
        <dbReference type="ARBA" id="ARBA00012552"/>
    </source>
</evidence>
<evidence type="ECO:0000313" key="14">
    <source>
        <dbReference type="Proteomes" id="UP001627154"/>
    </source>
</evidence>
<evidence type="ECO:0000256" key="6">
    <source>
        <dbReference type="ARBA" id="ARBA00022801"/>
    </source>
</evidence>
<feature type="compositionally biased region" description="Polar residues" evidence="11">
    <location>
        <begin position="729"/>
        <end position="747"/>
    </location>
</feature>
<dbReference type="InterPro" id="IPR003593">
    <property type="entry name" value="AAA+_ATPase"/>
</dbReference>
<dbReference type="FunFam" id="3.40.50.300:FF:000326">
    <property type="entry name" value="P-loop containing nucleoside triphosphate hydrolase"/>
    <property type="match status" value="1"/>
</dbReference>
<dbReference type="GO" id="GO:0005524">
    <property type="term" value="F:ATP binding"/>
    <property type="evidence" value="ECO:0007669"/>
    <property type="project" value="UniProtKB-KW"/>
</dbReference>
<keyword evidence="14" id="KW-1185">Reference proteome</keyword>
<dbReference type="Proteomes" id="UP001627154">
    <property type="component" value="Unassembled WGS sequence"/>
</dbReference>
<keyword evidence="9" id="KW-0943">RNA-mediated gene silencing</keyword>
<reference evidence="13 14" key="1">
    <citation type="journal article" date="2024" name="bioRxiv">
        <title>A reference genome for Trichogramma kaykai: A tiny desert-dwelling parasitoid wasp with competing sex-ratio distorters.</title>
        <authorList>
            <person name="Culotta J."/>
            <person name="Lindsey A.R."/>
        </authorList>
    </citation>
    <scope>NUCLEOTIDE SEQUENCE [LARGE SCALE GENOMIC DNA]</scope>
    <source>
        <strain evidence="13 14">KSX58</strain>
    </source>
</reference>
<evidence type="ECO:0000256" key="9">
    <source>
        <dbReference type="ARBA" id="ARBA00023158"/>
    </source>
</evidence>
<feature type="domain" description="AAA+ ATPase" evidence="12">
    <location>
        <begin position="261"/>
        <end position="454"/>
    </location>
</feature>
<keyword evidence="8" id="KW-0067">ATP-binding</keyword>
<dbReference type="PANTHER" id="PTHR45418:SF1">
    <property type="entry name" value="CANCER_TESTIS ANTIGEN 55"/>
    <property type="match status" value="1"/>
</dbReference>
<dbReference type="InterPro" id="IPR049080">
    <property type="entry name" value="MOV-10-like_beta-barrel"/>
</dbReference>
<dbReference type="InterPro" id="IPR047187">
    <property type="entry name" value="SF1_C_Upf1"/>
</dbReference>
<dbReference type="GO" id="GO:0031047">
    <property type="term" value="P:regulatory ncRNA-mediated gene silencing"/>
    <property type="evidence" value="ECO:0007669"/>
    <property type="project" value="UniProtKB-KW"/>
</dbReference>
<dbReference type="SMART" id="SM00382">
    <property type="entry name" value="AAA"/>
    <property type="match status" value="1"/>
</dbReference>
<dbReference type="CDD" id="cd18038">
    <property type="entry name" value="DEXXQc_Helz-like"/>
    <property type="match status" value="1"/>
</dbReference>
<evidence type="ECO:0000256" key="11">
    <source>
        <dbReference type="SAM" id="MobiDB-lite"/>
    </source>
</evidence>
<evidence type="ECO:0000313" key="13">
    <source>
        <dbReference type="EMBL" id="KAL3395702.1"/>
    </source>
</evidence>
<comment type="subcellular location">
    <subcellularLocation>
        <location evidence="1">Cytoplasm</location>
    </subcellularLocation>
</comment>
<dbReference type="CDD" id="cd18808">
    <property type="entry name" value="SF1_C_Upf1"/>
    <property type="match status" value="1"/>
</dbReference>
<feature type="region of interest" description="Disordered" evidence="11">
    <location>
        <begin position="728"/>
        <end position="747"/>
    </location>
</feature>
<name>A0ABD2WS42_9HYME</name>
<dbReference type="InterPro" id="IPR026122">
    <property type="entry name" value="MOV-10/SDE3_DEXXQ/H-box"/>
</dbReference>
<feature type="region of interest" description="Disordered" evidence="11">
    <location>
        <begin position="13"/>
        <end position="33"/>
    </location>
</feature>
<dbReference type="Pfam" id="PF13087">
    <property type="entry name" value="AAA_12"/>
    <property type="match status" value="1"/>
</dbReference>
<dbReference type="SUPFAM" id="SSF52540">
    <property type="entry name" value="P-loop containing nucleoside triphosphate hydrolases"/>
    <property type="match status" value="1"/>
</dbReference>
<dbReference type="InterPro" id="IPR041679">
    <property type="entry name" value="DNA2/NAM7-like_C"/>
</dbReference>
<feature type="region of interest" description="Disordered" evidence="11">
    <location>
        <begin position="764"/>
        <end position="783"/>
    </location>
</feature>
<keyword evidence="7" id="KW-0347">Helicase</keyword>
<evidence type="ECO:0000256" key="7">
    <source>
        <dbReference type="ARBA" id="ARBA00022806"/>
    </source>
</evidence>